<gene>
    <name evidence="1" type="ORF">F1193_07940</name>
</gene>
<dbReference type="EMBL" id="VWPL01000011">
    <property type="protein sequence ID" value="KAA5601851.1"/>
    <property type="molecule type" value="Genomic_DNA"/>
</dbReference>
<protein>
    <submittedName>
        <fullName evidence="1">Uncharacterized protein</fullName>
    </submittedName>
</protein>
<dbReference type="Proteomes" id="UP000323886">
    <property type="component" value="Unassembled WGS sequence"/>
</dbReference>
<dbReference type="RefSeq" id="WP_150097150.1">
    <property type="nucleotide sequence ID" value="NZ_VWPL01000011.1"/>
</dbReference>
<evidence type="ECO:0000313" key="1">
    <source>
        <dbReference type="EMBL" id="KAA5601851.1"/>
    </source>
</evidence>
<accession>A0A5M6I0Y7</accession>
<evidence type="ECO:0000313" key="2">
    <source>
        <dbReference type="Proteomes" id="UP000323886"/>
    </source>
</evidence>
<comment type="caution">
    <text evidence="1">The sequence shown here is derived from an EMBL/GenBank/DDBJ whole genome shotgun (WGS) entry which is preliminary data.</text>
</comment>
<dbReference type="OrthoDB" id="7998953at2"/>
<organism evidence="1 2">
    <name type="scientific">Blastochloris sulfoviridis</name>
    <dbReference type="NCBI Taxonomy" id="50712"/>
    <lineage>
        <taxon>Bacteria</taxon>
        <taxon>Pseudomonadati</taxon>
        <taxon>Pseudomonadota</taxon>
        <taxon>Alphaproteobacteria</taxon>
        <taxon>Hyphomicrobiales</taxon>
        <taxon>Blastochloridaceae</taxon>
        <taxon>Blastochloris</taxon>
    </lineage>
</organism>
<name>A0A5M6I0Y7_9HYPH</name>
<reference evidence="1 2" key="1">
    <citation type="submission" date="2019-09" db="EMBL/GenBank/DDBJ databases">
        <title>Draft Whole-Genome sequence of Blastochloris sulfoviridis DSM 729.</title>
        <authorList>
            <person name="Meyer T.E."/>
            <person name="Kyndt J.A."/>
        </authorList>
    </citation>
    <scope>NUCLEOTIDE SEQUENCE [LARGE SCALE GENOMIC DNA]</scope>
    <source>
        <strain evidence="1 2">DSM 729</strain>
    </source>
</reference>
<sequence length="90" mass="10104">MVSDQELGRIIGPILSRRLGDLGPGDLSFETGEDHDGDPALFVIVRRHDPEQEIDAVALLDSIRDIREALWTRGDVRLPYLRYTTDEATS</sequence>
<proteinExistence type="predicted"/>
<dbReference type="AlphaFoldDB" id="A0A5M6I0Y7"/>
<keyword evidence="2" id="KW-1185">Reference proteome</keyword>